<evidence type="ECO:0000259" key="5">
    <source>
        <dbReference type="Pfam" id="PF00389"/>
    </source>
</evidence>
<gene>
    <name evidence="7" type="ORF">H6A19_00175</name>
</gene>
<feature type="domain" description="D-isomer specific 2-hydroxyacid dehydrogenase NAD-binding" evidence="6">
    <location>
        <begin position="112"/>
        <end position="290"/>
    </location>
</feature>
<name>A0ABS2FCP0_9CLOT</name>
<dbReference type="PANTHER" id="PTHR43761:SF1">
    <property type="entry name" value="D-ISOMER SPECIFIC 2-HYDROXYACID DEHYDROGENASE CATALYTIC DOMAIN-CONTAINING PROTEIN-RELATED"/>
    <property type="match status" value="1"/>
</dbReference>
<reference evidence="7 8" key="1">
    <citation type="journal article" date="2021" name="Sci. Rep.">
        <title>The distribution of antibiotic resistance genes in chicken gut microbiota commensals.</title>
        <authorList>
            <person name="Juricova H."/>
            <person name="Matiasovicova J."/>
            <person name="Kubasova T."/>
            <person name="Cejkova D."/>
            <person name="Rychlik I."/>
        </authorList>
    </citation>
    <scope>NUCLEOTIDE SEQUENCE [LARGE SCALE GENOMIC DNA]</scope>
    <source>
        <strain evidence="7 8">An435</strain>
    </source>
</reference>
<feature type="domain" description="D-isomer specific 2-hydroxyacid dehydrogenase catalytic" evidence="5">
    <location>
        <begin position="17"/>
        <end position="316"/>
    </location>
</feature>
<comment type="caution">
    <text evidence="7">The sequence shown here is derived from an EMBL/GenBank/DDBJ whole genome shotgun (WGS) entry which is preliminary data.</text>
</comment>
<evidence type="ECO:0000313" key="8">
    <source>
        <dbReference type="Proteomes" id="UP000767334"/>
    </source>
</evidence>
<evidence type="ECO:0000259" key="6">
    <source>
        <dbReference type="Pfam" id="PF02826"/>
    </source>
</evidence>
<dbReference type="Pfam" id="PF02826">
    <property type="entry name" value="2-Hacid_dh_C"/>
    <property type="match status" value="1"/>
</dbReference>
<dbReference type="EMBL" id="JACJLL010000001">
    <property type="protein sequence ID" value="MBM6817766.1"/>
    <property type="molecule type" value="Genomic_DNA"/>
</dbReference>
<protein>
    <submittedName>
        <fullName evidence="7">C-terminal binding protein</fullName>
    </submittedName>
</protein>
<dbReference type="InterPro" id="IPR036291">
    <property type="entry name" value="NAD(P)-bd_dom_sf"/>
</dbReference>
<dbReference type="SUPFAM" id="SSF51735">
    <property type="entry name" value="NAD(P)-binding Rossmann-fold domains"/>
    <property type="match status" value="1"/>
</dbReference>
<dbReference type="RefSeq" id="WP_204571691.1">
    <property type="nucleotide sequence ID" value="NZ_JACJLL010000001.1"/>
</dbReference>
<dbReference type="PANTHER" id="PTHR43761">
    <property type="entry name" value="D-ISOMER SPECIFIC 2-HYDROXYACID DEHYDROGENASE FAMILY PROTEIN (AFU_ORTHOLOGUE AFUA_1G13630)"/>
    <property type="match status" value="1"/>
</dbReference>
<evidence type="ECO:0000256" key="2">
    <source>
        <dbReference type="ARBA" id="ARBA00023002"/>
    </source>
</evidence>
<dbReference type="Pfam" id="PF00389">
    <property type="entry name" value="2-Hacid_dh"/>
    <property type="match status" value="1"/>
</dbReference>
<evidence type="ECO:0000256" key="3">
    <source>
        <dbReference type="ARBA" id="ARBA00023027"/>
    </source>
</evidence>
<proteinExistence type="inferred from homology"/>
<dbReference type="SUPFAM" id="SSF52283">
    <property type="entry name" value="Formate/glycerate dehydrogenase catalytic domain-like"/>
    <property type="match status" value="1"/>
</dbReference>
<dbReference type="InterPro" id="IPR029752">
    <property type="entry name" value="D-isomer_DH_CS1"/>
</dbReference>
<dbReference type="InterPro" id="IPR006139">
    <property type="entry name" value="D-isomer_2_OHA_DH_cat_dom"/>
</dbReference>
<dbReference type="PROSITE" id="PS00065">
    <property type="entry name" value="D_2_HYDROXYACID_DH_1"/>
    <property type="match status" value="1"/>
</dbReference>
<accession>A0ABS2FCP0</accession>
<keyword evidence="3" id="KW-0520">NAD</keyword>
<keyword evidence="8" id="KW-1185">Reference proteome</keyword>
<organism evidence="7 8">
    <name type="scientific">Clostridium saudiense</name>
    <dbReference type="NCBI Taxonomy" id="1414720"/>
    <lineage>
        <taxon>Bacteria</taxon>
        <taxon>Bacillati</taxon>
        <taxon>Bacillota</taxon>
        <taxon>Clostridia</taxon>
        <taxon>Eubacteriales</taxon>
        <taxon>Clostridiaceae</taxon>
        <taxon>Clostridium</taxon>
    </lineage>
</organism>
<dbReference type="InterPro" id="IPR006140">
    <property type="entry name" value="D-isomer_DH_NAD-bd"/>
</dbReference>
<sequence length="326" mass="36994">MKIVISDYSYIMDRDLEYEISTLKKIKDAEVVIYEYTGNKEEFISVIEDADSIITAYIKLDKEVLSRAKNLKVISINATGYNIVDLEEAKKRNIAVCALDEYCTEEVADHTMALILALARGLKYYEKEIEEKRVWKYYSIGSLKRLSGLKLGIFGFGKIGKAVAKRAQIFGINILVFNHHISKEEADKLGVKLSDEDFIYENADIISNHMSQNSSNTDFFSIDKFKKMKRKPIFINVGRGDAVIEDDLVYALDNNLISGAGLDVLKGEGKCLENNKLLNRENVIITPHAAFYSEDSIKDLQRISCENVVYYLTGQVDKVCKIITPY</sequence>
<dbReference type="Gene3D" id="3.40.50.720">
    <property type="entry name" value="NAD(P)-binding Rossmann-like Domain"/>
    <property type="match status" value="2"/>
</dbReference>
<evidence type="ECO:0000256" key="1">
    <source>
        <dbReference type="ARBA" id="ARBA00005854"/>
    </source>
</evidence>
<evidence type="ECO:0000313" key="7">
    <source>
        <dbReference type="EMBL" id="MBM6817766.1"/>
    </source>
</evidence>
<dbReference type="Proteomes" id="UP000767334">
    <property type="component" value="Unassembled WGS sequence"/>
</dbReference>
<evidence type="ECO:0000256" key="4">
    <source>
        <dbReference type="RuleBase" id="RU003719"/>
    </source>
</evidence>
<comment type="similarity">
    <text evidence="1 4">Belongs to the D-isomer specific 2-hydroxyacid dehydrogenase family.</text>
</comment>
<dbReference type="InterPro" id="IPR050418">
    <property type="entry name" value="D-iso_2-hydroxyacid_DH_PdxB"/>
</dbReference>
<keyword evidence="2 4" id="KW-0560">Oxidoreductase</keyword>